<dbReference type="EMBL" id="RRYP01008245">
    <property type="protein sequence ID" value="TNV79908.1"/>
    <property type="molecule type" value="Genomic_DNA"/>
</dbReference>
<reference evidence="5" key="1">
    <citation type="submission" date="2019-06" db="EMBL/GenBank/DDBJ databases">
        <authorList>
            <person name="Zheng W."/>
        </authorList>
    </citation>
    <scope>NUCLEOTIDE SEQUENCE</scope>
    <source>
        <strain evidence="5">QDHG01</strain>
    </source>
</reference>
<dbReference type="InterPro" id="IPR036181">
    <property type="entry name" value="MIT_dom_sf"/>
</dbReference>
<dbReference type="PANTHER" id="PTHR23074">
    <property type="entry name" value="AAA DOMAIN-CONTAINING"/>
    <property type="match status" value="1"/>
</dbReference>
<dbReference type="GO" id="GO:0016887">
    <property type="term" value="F:ATP hydrolysis activity"/>
    <property type="evidence" value="ECO:0007669"/>
    <property type="project" value="InterPro"/>
</dbReference>
<feature type="region of interest" description="Disordered" evidence="3">
    <location>
        <begin position="150"/>
        <end position="176"/>
    </location>
</feature>
<keyword evidence="1" id="KW-0547">Nucleotide-binding</keyword>
<dbReference type="InterPro" id="IPR027417">
    <property type="entry name" value="P-loop_NTPase"/>
</dbReference>
<dbReference type="Pfam" id="PF00004">
    <property type="entry name" value="AAA"/>
    <property type="match status" value="1"/>
</dbReference>
<evidence type="ECO:0000256" key="1">
    <source>
        <dbReference type="ARBA" id="ARBA00022741"/>
    </source>
</evidence>
<sequence>MEGGPAAAVDQSAQQALQEKMNYVNQALQIAHTHMLSADKNYDQFYFKEAHALYIQAIETFIDLMKKTLDDPNFQAYLKERLNYTMDRAEKCKNNLSTQMQSKHQAGYYKANVNKDAYNYLRNVLSDKGEDEPMDKKDILKKINEIDKPVDGESKEAAGKDCNRKSTEEAADTKKAKASKIDPEIVKAIEDTILDHSPNIKWDDIQGLSDVKKVLKETIVLPTLRPDIFKGILSPAKGILLYGPPGNGKTLLAKAIATECKSTFFCCSAVTFTSKWMGEGEKLVRALFEMAYEREPSVIFIDEIDSIMGARGGNEHEASRRLKTEFLVQFDGVNSNSQKKVLVLAATNRPGDLDEACLRRLTRRVYMPLPDKEARGAFIRAKMGEGIKHAMSEEEFEQVGELTSGYSMADLNSLIMDVAMMGVREIPVEQLLQMADTSQIRGVEIRDFEKSMKTIVPSVSKHSIAELEQWRKEKGQA</sequence>
<dbReference type="SMART" id="SM00382">
    <property type="entry name" value="AAA"/>
    <property type="match status" value="1"/>
</dbReference>
<organism evidence="5 6">
    <name type="scientific">Halteria grandinella</name>
    <dbReference type="NCBI Taxonomy" id="5974"/>
    <lineage>
        <taxon>Eukaryota</taxon>
        <taxon>Sar</taxon>
        <taxon>Alveolata</taxon>
        <taxon>Ciliophora</taxon>
        <taxon>Intramacronucleata</taxon>
        <taxon>Spirotrichea</taxon>
        <taxon>Stichotrichia</taxon>
        <taxon>Sporadotrichida</taxon>
        <taxon>Halteriidae</taxon>
        <taxon>Halteria</taxon>
    </lineage>
</organism>
<feature type="domain" description="AAA+ ATPase" evidence="4">
    <location>
        <begin position="235"/>
        <end position="371"/>
    </location>
</feature>
<proteinExistence type="predicted"/>
<evidence type="ECO:0000256" key="2">
    <source>
        <dbReference type="ARBA" id="ARBA00022840"/>
    </source>
</evidence>
<keyword evidence="2" id="KW-0067">ATP-binding</keyword>
<gene>
    <name evidence="5" type="ORF">FGO68_gene1834</name>
</gene>
<dbReference type="SUPFAM" id="SSF52540">
    <property type="entry name" value="P-loop containing nucleoside triphosphate hydrolases"/>
    <property type="match status" value="1"/>
</dbReference>
<evidence type="ECO:0000313" key="5">
    <source>
        <dbReference type="EMBL" id="TNV79908.1"/>
    </source>
</evidence>
<dbReference type="Pfam" id="PF09336">
    <property type="entry name" value="Vps4_C"/>
    <property type="match status" value="1"/>
</dbReference>
<dbReference type="Gene3D" id="1.20.58.80">
    <property type="entry name" value="Phosphotransferase system, lactose/cellobiose-type IIA subunit"/>
    <property type="match status" value="1"/>
</dbReference>
<dbReference type="InterPro" id="IPR015415">
    <property type="entry name" value="Spast_Vps4_C"/>
</dbReference>
<dbReference type="PANTHER" id="PTHR23074:SF83">
    <property type="entry name" value="VACUOLAR PROTEIN SORTING-ASSOCIATED PROTEIN 4A"/>
    <property type="match status" value="1"/>
</dbReference>
<evidence type="ECO:0000313" key="6">
    <source>
        <dbReference type="Proteomes" id="UP000785679"/>
    </source>
</evidence>
<evidence type="ECO:0000259" key="4">
    <source>
        <dbReference type="SMART" id="SM00382"/>
    </source>
</evidence>
<dbReference type="InterPro" id="IPR050304">
    <property type="entry name" value="MT-severing_AAA_ATPase"/>
</dbReference>
<dbReference type="InterPro" id="IPR003593">
    <property type="entry name" value="AAA+_ATPase"/>
</dbReference>
<accession>A0A8J8T3A7</accession>
<dbReference type="CDD" id="cd19509">
    <property type="entry name" value="RecA-like_VPS4-like"/>
    <property type="match status" value="1"/>
</dbReference>
<dbReference type="SUPFAM" id="SSF116846">
    <property type="entry name" value="MIT domain"/>
    <property type="match status" value="1"/>
</dbReference>
<keyword evidence="6" id="KW-1185">Reference proteome</keyword>
<dbReference type="Gene3D" id="3.40.50.300">
    <property type="entry name" value="P-loop containing nucleotide triphosphate hydrolases"/>
    <property type="match status" value="1"/>
</dbReference>
<dbReference type="FunFam" id="3.40.50.300:FF:000093">
    <property type="entry name" value="Fidgetin-like 1"/>
    <property type="match status" value="1"/>
</dbReference>
<dbReference type="AlphaFoldDB" id="A0A8J8T3A7"/>
<dbReference type="InterPro" id="IPR003959">
    <property type="entry name" value="ATPase_AAA_core"/>
</dbReference>
<comment type="caution">
    <text evidence="5">The sequence shown here is derived from an EMBL/GenBank/DDBJ whole genome shotgun (WGS) entry which is preliminary data.</text>
</comment>
<evidence type="ECO:0000256" key="3">
    <source>
        <dbReference type="SAM" id="MobiDB-lite"/>
    </source>
</evidence>
<dbReference type="OrthoDB" id="29072at2759"/>
<protein>
    <recommendedName>
        <fullName evidence="4">AAA+ ATPase domain-containing protein</fullName>
    </recommendedName>
</protein>
<dbReference type="Proteomes" id="UP000785679">
    <property type="component" value="Unassembled WGS sequence"/>
</dbReference>
<dbReference type="GO" id="GO:0005524">
    <property type="term" value="F:ATP binding"/>
    <property type="evidence" value="ECO:0007669"/>
    <property type="project" value="UniProtKB-KW"/>
</dbReference>
<name>A0A8J8T3A7_HALGN</name>
<dbReference type="Gene3D" id="1.10.8.60">
    <property type="match status" value="1"/>
</dbReference>